<dbReference type="Proteomes" id="UP000590542">
    <property type="component" value="Unassembled WGS sequence"/>
</dbReference>
<protein>
    <submittedName>
        <fullName evidence="2">Uncharacterized protein</fullName>
    </submittedName>
</protein>
<sequence>MFEPLETAVRSFASGDKAASRFGNAQSMVILAANVAIIIAVGITVVTLAFAFVQFAMSRGDEKLLKKAQSSATWSVIGLVVVLIAFALKDILVKLIGANGI</sequence>
<accession>A0A7X9E792</accession>
<dbReference type="AlphaFoldDB" id="A0A7X9E792"/>
<evidence type="ECO:0000256" key="1">
    <source>
        <dbReference type="SAM" id="Phobius"/>
    </source>
</evidence>
<keyword evidence="1" id="KW-0472">Membrane</keyword>
<name>A0A7X9E792_UNCKA</name>
<reference evidence="2 3" key="1">
    <citation type="journal article" date="2020" name="Biotechnol. Biofuels">
        <title>New insights from the biogas microbiome by comprehensive genome-resolved metagenomics of nearly 1600 species originating from multiple anaerobic digesters.</title>
        <authorList>
            <person name="Campanaro S."/>
            <person name="Treu L."/>
            <person name="Rodriguez-R L.M."/>
            <person name="Kovalovszki A."/>
            <person name="Ziels R.M."/>
            <person name="Maus I."/>
            <person name="Zhu X."/>
            <person name="Kougias P.G."/>
            <person name="Basile A."/>
            <person name="Luo G."/>
            <person name="Schluter A."/>
            <person name="Konstantinidis K.T."/>
            <person name="Angelidaki I."/>
        </authorList>
    </citation>
    <scope>NUCLEOTIDE SEQUENCE [LARGE SCALE GENOMIC DNA]</scope>
    <source>
        <strain evidence="2">AS27yjCOA_202</strain>
    </source>
</reference>
<evidence type="ECO:0000313" key="2">
    <source>
        <dbReference type="EMBL" id="NMB91719.1"/>
    </source>
</evidence>
<keyword evidence="1" id="KW-0812">Transmembrane</keyword>
<organism evidence="2 3">
    <name type="scientific">candidate division WWE3 bacterium</name>
    <dbReference type="NCBI Taxonomy" id="2053526"/>
    <lineage>
        <taxon>Bacteria</taxon>
        <taxon>Katanobacteria</taxon>
    </lineage>
</organism>
<dbReference type="EMBL" id="JAAZNV010000009">
    <property type="protein sequence ID" value="NMB91719.1"/>
    <property type="molecule type" value="Genomic_DNA"/>
</dbReference>
<evidence type="ECO:0000313" key="3">
    <source>
        <dbReference type="Proteomes" id="UP000590542"/>
    </source>
</evidence>
<proteinExistence type="predicted"/>
<comment type="caution">
    <text evidence="2">The sequence shown here is derived from an EMBL/GenBank/DDBJ whole genome shotgun (WGS) entry which is preliminary data.</text>
</comment>
<keyword evidence="1" id="KW-1133">Transmembrane helix</keyword>
<feature type="transmembrane region" description="Helical" evidence="1">
    <location>
        <begin position="72"/>
        <end position="92"/>
    </location>
</feature>
<feature type="transmembrane region" description="Helical" evidence="1">
    <location>
        <begin position="29"/>
        <end position="52"/>
    </location>
</feature>
<gene>
    <name evidence="2" type="ORF">GYA37_02640</name>
</gene>